<keyword evidence="2" id="KW-1185">Reference proteome</keyword>
<name>A0A495J387_9SPHI</name>
<dbReference type="InterPro" id="IPR016039">
    <property type="entry name" value="Thiolase-like"/>
</dbReference>
<protein>
    <recommendedName>
        <fullName evidence="3">Beta-ketoacyl synthase-like protein</fullName>
    </recommendedName>
</protein>
<reference evidence="1 2" key="1">
    <citation type="submission" date="2018-10" db="EMBL/GenBank/DDBJ databases">
        <title>Genomic Encyclopedia of Archaeal and Bacterial Type Strains, Phase II (KMG-II): from individual species to whole genera.</title>
        <authorList>
            <person name="Goeker M."/>
        </authorList>
    </citation>
    <scope>NUCLEOTIDE SEQUENCE [LARGE SCALE GENOMIC DNA]</scope>
    <source>
        <strain evidence="1 2">DSM 18602</strain>
    </source>
</reference>
<proteinExistence type="predicted"/>
<organism evidence="1 2">
    <name type="scientific">Mucilaginibacter gracilis</name>
    <dbReference type="NCBI Taxonomy" id="423350"/>
    <lineage>
        <taxon>Bacteria</taxon>
        <taxon>Pseudomonadati</taxon>
        <taxon>Bacteroidota</taxon>
        <taxon>Sphingobacteriia</taxon>
        <taxon>Sphingobacteriales</taxon>
        <taxon>Sphingobacteriaceae</taxon>
        <taxon>Mucilaginibacter</taxon>
    </lineage>
</organism>
<evidence type="ECO:0000313" key="2">
    <source>
        <dbReference type="Proteomes" id="UP000268007"/>
    </source>
</evidence>
<accession>A0A495J387</accession>
<dbReference type="GO" id="GO:0016746">
    <property type="term" value="F:acyltransferase activity"/>
    <property type="evidence" value="ECO:0007669"/>
    <property type="project" value="InterPro"/>
</dbReference>
<dbReference type="Proteomes" id="UP000268007">
    <property type="component" value="Unassembled WGS sequence"/>
</dbReference>
<comment type="caution">
    <text evidence="1">The sequence shown here is derived from an EMBL/GenBank/DDBJ whole genome shotgun (WGS) entry which is preliminary data.</text>
</comment>
<evidence type="ECO:0000313" key="1">
    <source>
        <dbReference type="EMBL" id="RKR83446.1"/>
    </source>
</evidence>
<dbReference type="SUPFAM" id="SSF53901">
    <property type="entry name" value="Thiolase-like"/>
    <property type="match status" value="1"/>
</dbReference>
<dbReference type="RefSeq" id="WP_121198941.1">
    <property type="nucleotide sequence ID" value="NZ_RBKU01000001.1"/>
</dbReference>
<gene>
    <name evidence="1" type="ORF">BDD43_3655</name>
</gene>
<dbReference type="AlphaFoldDB" id="A0A495J387"/>
<sequence>MPLNTHISASVTINSLSVCKNGQELFKGTGANLQALLVAIYQHFQFSYTRFYKMDNLSKLGWLASEVLLKDSFDKNKYQPYQTGIVLSNANSSLDSDVKYMASVADIASPALFVYTLPNIMMGEISIRNNFKGESALFISPAFNPQFIEQYVNHLFNNNIFESCICGWVDVLGNNFKAILFLVEKGGGAIPFTAKNMEKVFTK</sequence>
<dbReference type="OrthoDB" id="1071350at2"/>
<dbReference type="EMBL" id="RBKU01000001">
    <property type="protein sequence ID" value="RKR83446.1"/>
    <property type="molecule type" value="Genomic_DNA"/>
</dbReference>
<evidence type="ECO:0008006" key="3">
    <source>
        <dbReference type="Google" id="ProtNLM"/>
    </source>
</evidence>